<feature type="region of interest" description="Disordered" evidence="1">
    <location>
        <begin position="95"/>
        <end position="130"/>
    </location>
</feature>
<comment type="caution">
    <text evidence="2">The sequence shown here is derived from an EMBL/GenBank/DDBJ whole genome shotgun (WGS) entry which is preliminary data.</text>
</comment>
<dbReference type="AlphaFoldDB" id="A0A9D0YU20"/>
<gene>
    <name evidence="2" type="ORF">IAA66_00845</name>
</gene>
<name>A0A9D0YU20_9FIRM</name>
<sequence>MQDGRQKCRVWRKTDRKFVLSGHIMRQYATRAPPEKPTKYAFILMIWAEIQRMRPFYTSWRKFARKADFPHHPQGYPQLSPVSRLIWSTYPQSCSQMGGKKRSYPQNRKQTALLRPKPTGSRKSESGRLL</sequence>
<reference evidence="2" key="2">
    <citation type="journal article" date="2021" name="PeerJ">
        <title>Extensive microbial diversity within the chicken gut microbiome revealed by metagenomics and culture.</title>
        <authorList>
            <person name="Gilroy R."/>
            <person name="Ravi A."/>
            <person name="Getino M."/>
            <person name="Pursley I."/>
            <person name="Horton D.L."/>
            <person name="Alikhan N.F."/>
            <person name="Baker D."/>
            <person name="Gharbi K."/>
            <person name="Hall N."/>
            <person name="Watson M."/>
            <person name="Adriaenssens E.M."/>
            <person name="Foster-Nyarko E."/>
            <person name="Jarju S."/>
            <person name="Secka A."/>
            <person name="Antonio M."/>
            <person name="Oren A."/>
            <person name="Chaudhuri R.R."/>
            <person name="La Ragione R."/>
            <person name="Hildebrand F."/>
            <person name="Pallen M.J."/>
        </authorList>
    </citation>
    <scope>NUCLEOTIDE SEQUENCE</scope>
    <source>
        <strain evidence="2">ChiHile30-977</strain>
    </source>
</reference>
<dbReference type="Proteomes" id="UP000886819">
    <property type="component" value="Unassembled WGS sequence"/>
</dbReference>
<organism evidence="2 3">
    <name type="scientific">Candidatus Avichristensenella intestinipullorum</name>
    <dbReference type="NCBI Taxonomy" id="2840693"/>
    <lineage>
        <taxon>Bacteria</taxon>
        <taxon>Bacillati</taxon>
        <taxon>Bacillota</taxon>
        <taxon>Clostridia</taxon>
        <taxon>Candidatus Avichristensenella</taxon>
    </lineage>
</organism>
<protein>
    <submittedName>
        <fullName evidence="2">Uncharacterized protein</fullName>
    </submittedName>
</protein>
<proteinExistence type="predicted"/>
<evidence type="ECO:0000313" key="2">
    <source>
        <dbReference type="EMBL" id="HIQ62117.1"/>
    </source>
</evidence>
<accession>A0A9D0YU20</accession>
<evidence type="ECO:0000256" key="1">
    <source>
        <dbReference type="SAM" id="MobiDB-lite"/>
    </source>
</evidence>
<dbReference type="EMBL" id="DVFI01000011">
    <property type="protein sequence ID" value="HIQ62117.1"/>
    <property type="molecule type" value="Genomic_DNA"/>
</dbReference>
<evidence type="ECO:0000313" key="3">
    <source>
        <dbReference type="Proteomes" id="UP000886819"/>
    </source>
</evidence>
<reference evidence="2" key="1">
    <citation type="submission" date="2020-10" db="EMBL/GenBank/DDBJ databases">
        <authorList>
            <person name="Gilroy R."/>
        </authorList>
    </citation>
    <scope>NUCLEOTIDE SEQUENCE</scope>
    <source>
        <strain evidence="2">ChiHile30-977</strain>
    </source>
</reference>